<evidence type="ECO:0000313" key="5">
    <source>
        <dbReference type="EMBL" id="AZN29010.1"/>
    </source>
</evidence>
<organism evidence="5 6">
    <name type="scientific">Flaviflexus salsibiostraticola</name>
    <dbReference type="NCBI Taxonomy" id="1282737"/>
    <lineage>
        <taxon>Bacteria</taxon>
        <taxon>Bacillati</taxon>
        <taxon>Actinomycetota</taxon>
        <taxon>Actinomycetes</taxon>
        <taxon>Actinomycetales</taxon>
        <taxon>Actinomycetaceae</taxon>
        <taxon>Flaviflexus</taxon>
    </lineage>
</organism>
<dbReference type="GO" id="GO:0003677">
    <property type="term" value="F:DNA binding"/>
    <property type="evidence" value="ECO:0007669"/>
    <property type="project" value="UniProtKB-KW"/>
</dbReference>
<feature type="domain" description="HTH luxR-type" evidence="4">
    <location>
        <begin position="750"/>
        <end position="815"/>
    </location>
</feature>
<accession>A0A3S8Z6B2</accession>
<dbReference type="PRINTS" id="PR00038">
    <property type="entry name" value="HTHLUXR"/>
</dbReference>
<dbReference type="CDD" id="cd06170">
    <property type="entry name" value="LuxR_C_like"/>
    <property type="match status" value="1"/>
</dbReference>
<dbReference type="PANTHER" id="PTHR44688:SF16">
    <property type="entry name" value="DNA-BINDING TRANSCRIPTIONAL ACTIVATOR DEVR_DOSR"/>
    <property type="match status" value="1"/>
</dbReference>
<dbReference type="Gene3D" id="1.10.10.10">
    <property type="entry name" value="Winged helix-like DNA-binding domain superfamily/Winged helix DNA-binding domain"/>
    <property type="match status" value="1"/>
</dbReference>
<dbReference type="KEGG" id="fsl:EJO69_00885"/>
<dbReference type="EMBL" id="CP034438">
    <property type="protein sequence ID" value="AZN29010.1"/>
    <property type="molecule type" value="Genomic_DNA"/>
</dbReference>
<keyword evidence="6" id="KW-1185">Reference proteome</keyword>
<evidence type="ECO:0000256" key="3">
    <source>
        <dbReference type="ARBA" id="ARBA00023163"/>
    </source>
</evidence>
<dbReference type="SUPFAM" id="SSF46894">
    <property type="entry name" value="C-terminal effector domain of the bipartite response regulators"/>
    <property type="match status" value="1"/>
</dbReference>
<reference evidence="5 6" key="1">
    <citation type="submission" date="2018-12" db="EMBL/GenBank/DDBJ databases">
        <title>Complete genome sequence of Flaviflexus salsibiostraticola KCTC 33148.</title>
        <authorList>
            <person name="Bae J.-W."/>
        </authorList>
    </citation>
    <scope>NUCLEOTIDE SEQUENCE [LARGE SCALE GENOMIC DNA]</scope>
    <source>
        <strain evidence="5 6">KCTC 33148</strain>
    </source>
</reference>
<dbReference type="PROSITE" id="PS50043">
    <property type="entry name" value="HTH_LUXR_2"/>
    <property type="match status" value="1"/>
</dbReference>
<dbReference type="OrthoDB" id="9808843at2"/>
<dbReference type="GO" id="GO:0006355">
    <property type="term" value="P:regulation of DNA-templated transcription"/>
    <property type="evidence" value="ECO:0007669"/>
    <property type="project" value="InterPro"/>
</dbReference>
<dbReference type="RefSeq" id="WP_126037952.1">
    <property type="nucleotide sequence ID" value="NZ_CP034438.1"/>
</dbReference>
<dbReference type="Pfam" id="PF00196">
    <property type="entry name" value="GerE"/>
    <property type="match status" value="1"/>
</dbReference>
<name>A0A3S8Z6B2_9ACTO</name>
<evidence type="ECO:0000256" key="2">
    <source>
        <dbReference type="ARBA" id="ARBA00023125"/>
    </source>
</evidence>
<dbReference type="InterPro" id="IPR036388">
    <property type="entry name" value="WH-like_DNA-bd_sf"/>
</dbReference>
<keyword evidence="3" id="KW-0804">Transcription</keyword>
<dbReference type="PANTHER" id="PTHR44688">
    <property type="entry name" value="DNA-BINDING TRANSCRIPTIONAL ACTIVATOR DEVR_DOSR"/>
    <property type="match status" value="1"/>
</dbReference>
<dbReference type="Proteomes" id="UP000270021">
    <property type="component" value="Chromosome"/>
</dbReference>
<dbReference type="AlphaFoldDB" id="A0A3S8Z6B2"/>
<evidence type="ECO:0000313" key="6">
    <source>
        <dbReference type="Proteomes" id="UP000270021"/>
    </source>
</evidence>
<gene>
    <name evidence="5" type="ORF">EJO69_00885</name>
</gene>
<dbReference type="SMART" id="SM00421">
    <property type="entry name" value="HTH_LUXR"/>
    <property type="match status" value="1"/>
</dbReference>
<keyword evidence="1" id="KW-0805">Transcription regulation</keyword>
<protein>
    <submittedName>
        <fullName evidence="5">LuxR family transcriptional regulator</fullName>
    </submittedName>
</protein>
<keyword evidence="2" id="KW-0238">DNA-binding</keyword>
<dbReference type="InterPro" id="IPR000792">
    <property type="entry name" value="Tscrpt_reg_LuxR_C"/>
</dbReference>
<evidence type="ECO:0000259" key="4">
    <source>
        <dbReference type="PROSITE" id="PS50043"/>
    </source>
</evidence>
<evidence type="ECO:0000256" key="1">
    <source>
        <dbReference type="ARBA" id="ARBA00023015"/>
    </source>
</evidence>
<sequence length="820" mass="86885">MSPLLRRVVLDQRLGGAILIGRAGSGRRATFDAAVAGIEPRPTVIHLNGSPFAAQTRYGVLSLMLSRLETTPSVSRHELVRAVATLIGEQRTIVTLGSPDFIDGDSAAVLAQLAAMRKISLVVVCERTSQLPADISALHRSGLLVRIDVPGMDAGRTKSFLEAELGGPVSMFAAAVLWRLCRASRALIRQVAREFAAQGRLRIEGGTWILVPGPVHIPAGIRVPHLASVSREERRLLLLLAQGGPASMSALRHCGLAGEVNSLRSRGLVTVEGSRSESVDLAVPLVGHILRERADESELADEAVREVYADPQAARVLTEARAMRDVGDDAGAVAAIETFSRSGGFSADAWRTEPNTRGLILEVQVRALLTRGRHASIDTCLARAAEGLASAVKFGAGGRSHVQAEQLLGLLSAYAAVITGRPRQALGLTEVLWETEALHLKALAVQAEAWAVADRQREALSIVASIDSDIAALRLAGVLDEVMTPWECADIECTLLKVRLLAGDWRAAARAASRLAEGRYPVPHAIAFGDVVGGMLSALAHETDEALSILLPAMHQLSVLADGAVPAGIRAAAAFCLADLDHGDAESLSAPIPDPELSSSDFLGWAGAVLDCLRRGRDDAAGAIVDLVELADRCHDRGAETLEMGALAAALRLGDTSGADRLGQLSARSSAPAAEGYRLLARSVVRGDPSALAEGLERLIRCGQHLYSHGQGGVLVERLSRQDQRRVLAAAFLETPGGPSAESEPAGHARQAWLTHLTKREAQIAKQAISGMTNTAIARVNGVSVRTVEGHLYQVYSKLHVRNRQELAALARPGRSSSRS</sequence>
<dbReference type="InterPro" id="IPR016032">
    <property type="entry name" value="Sig_transdc_resp-reg_C-effctor"/>
</dbReference>
<proteinExistence type="predicted"/>